<dbReference type="Proteomes" id="UP000290287">
    <property type="component" value="Unassembled WGS sequence"/>
</dbReference>
<dbReference type="AlphaFoldDB" id="A0A4Q0YKX8"/>
<sequence length="325" mass="36852">MTKTPNFLIEVDDQDITEKIKHRLIELTITDKSGLEADEMELVISDHDGKVAMPRRGVKVRCFIGWKGEPLVDKGTYTVDEVEHSGPPDKLTIRGRSADFRNGLKTLKERSWHKTTLGKILETIASEQHLEGKLSESLRNIPIQHIDQTNESDANLLTRLAETHNAVLTVKNGCLLMLKRGESKSVSGFDLEPVVITRQDGDTHRYTEADRGGRYTGVKAYWYDKKKGKKEFVIIGSKGYLKTLRQIFCSEEEAHSALSGVFNQLRREKHSLNIQPTSIHLNLLIEEAVILDGWQTDIVNLPWYISEVVFQLYQSGLTVIIKMKA</sequence>
<evidence type="ECO:0000313" key="2">
    <source>
        <dbReference type="Proteomes" id="UP000290287"/>
    </source>
</evidence>
<dbReference type="SUPFAM" id="SSF69279">
    <property type="entry name" value="Phage tail proteins"/>
    <property type="match status" value="1"/>
</dbReference>
<name>A0A4Q0YKX8_9GAMM</name>
<dbReference type="Pfam" id="PF05954">
    <property type="entry name" value="Phage_GPD"/>
    <property type="match status" value="1"/>
</dbReference>
<protein>
    <submittedName>
        <fullName evidence="1">Late control protein</fullName>
    </submittedName>
</protein>
<accession>A0A4Q0YKX8</accession>
<dbReference type="InterPro" id="IPR052726">
    <property type="entry name" value="Phage_Baseplate_Hub"/>
</dbReference>
<dbReference type="EMBL" id="PEIB01000045">
    <property type="protein sequence ID" value="RXJ70664.1"/>
    <property type="molecule type" value="Genomic_DNA"/>
</dbReference>
<proteinExistence type="predicted"/>
<dbReference type="PANTHER" id="PTHR35862">
    <property type="entry name" value="FELS-2 PROPHAGE PROTEIN"/>
    <property type="match status" value="1"/>
</dbReference>
<evidence type="ECO:0000313" key="1">
    <source>
        <dbReference type="EMBL" id="RXJ70664.1"/>
    </source>
</evidence>
<comment type="caution">
    <text evidence="1">The sequence shown here is derived from an EMBL/GenBank/DDBJ whole genome shotgun (WGS) entry which is preliminary data.</text>
</comment>
<keyword evidence="2" id="KW-1185">Reference proteome</keyword>
<organism evidence="1 2">
    <name type="scientific">Veronia nyctiphanis</name>
    <dbReference type="NCBI Taxonomy" id="1278244"/>
    <lineage>
        <taxon>Bacteria</taxon>
        <taxon>Pseudomonadati</taxon>
        <taxon>Pseudomonadota</taxon>
        <taxon>Gammaproteobacteria</taxon>
        <taxon>Vibrionales</taxon>
        <taxon>Vibrionaceae</taxon>
        <taxon>Veronia</taxon>
    </lineage>
</organism>
<gene>
    <name evidence="1" type="ORF">CS022_22630</name>
</gene>
<dbReference type="PANTHER" id="PTHR35862:SF3">
    <property type="entry name" value="FELS-2 PROPHAGE PROTEIN"/>
    <property type="match status" value="1"/>
</dbReference>
<dbReference type="OrthoDB" id="4070623at2"/>
<reference evidence="1 2" key="1">
    <citation type="submission" date="2017-10" db="EMBL/GenBank/DDBJ databases">
        <title>Nyctiphanis sp. nov., isolated from the stomach of the euphausiid Nyctiphanes simplex (Hansen, 1911) in the Gulf of California.</title>
        <authorList>
            <person name="Gomez-Gil B."/>
            <person name="Aguilar-Mendez M."/>
            <person name="Lopez-Cortes A."/>
            <person name="Gomez-Gutierrez J."/>
            <person name="Roque A."/>
            <person name="Lang E."/>
            <person name="Gonzalez-Castillo A."/>
        </authorList>
    </citation>
    <scope>NUCLEOTIDE SEQUENCE [LARGE SCALE GENOMIC DNA]</scope>
    <source>
        <strain evidence="1 2">CAIM 600</strain>
    </source>
</reference>
<dbReference type="RefSeq" id="WP_129124141.1">
    <property type="nucleotide sequence ID" value="NZ_PEIB01000045.1"/>
</dbReference>